<name>A0A8S8ZFE2_SORMA</name>
<dbReference type="VEuPathDB" id="FungiDB:SMAC_09598"/>
<gene>
    <name evidence="2" type="ORF">SMACR_09598</name>
</gene>
<evidence type="ECO:0000313" key="3">
    <source>
        <dbReference type="Proteomes" id="UP000433876"/>
    </source>
</evidence>
<comment type="caution">
    <text evidence="2">The sequence shown here is derived from an EMBL/GenBank/DDBJ whole genome shotgun (WGS) entry which is preliminary data.</text>
</comment>
<evidence type="ECO:0000313" key="2">
    <source>
        <dbReference type="EMBL" id="KAA8622133.1"/>
    </source>
</evidence>
<dbReference type="AlphaFoldDB" id="A0A8S8ZFE2"/>
<feature type="compositionally biased region" description="Acidic residues" evidence="1">
    <location>
        <begin position="248"/>
        <end position="264"/>
    </location>
</feature>
<sequence>MSLITLPAELRHKILASVIWAPTPTPTTTTTITTTTTPLYNLLDLFHQDPPRIRLRDDWDIWVPATSPQPPALPLLLTCRILRDDVQYLLHSHSHSHSSTATHPYKYEIDIVFIPKCGLFPTWVCCPLPSQFHLDTLQASFRIMDVEDLNMDDERQGEEEFLRRYHGISSDFNAAYDKYYPNPPPGSWNFYRLLVSFLALGPRGLCDPAYQRKNRGSLLLSSSCSPRRYYSLRHLIISVISKKAETQTEMETDESDESDDDEENGGNAQQRFLIAHNWDLPYGAEGEEELFPGPPTSNDDDFDQYKWTGPTDLQTVRGMHIHAGRDTLGHADRYGLYLFNTLWALLDFGGSWLSRGFGLVLYESILDDICFYVDGKSRPRFEMDDLLCAFLQRSSENKRPSRSRTLKTPEAVEALEEWKEWVVKWRMWRKKMLLREAEGGCSGNGSGSGSVACMCWMMIHVWNQNQNRNQNHNARVWIPMLL</sequence>
<dbReference type="EMBL" id="NMPR01000312">
    <property type="protein sequence ID" value="KAA8622133.1"/>
    <property type="molecule type" value="Genomic_DNA"/>
</dbReference>
<accession>A0A8S8ZFE2</accession>
<feature type="region of interest" description="Disordered" evidence="1">
    <location>
        <begin position="245"/>
        <end position="265"/>
    </location>
</feature>
<evidence type="ECO:0008006" key="4">
    <source>
        <dbReference type="Google" id="ProtNLM"/>
    </source>
</evidence>
<reference evidence="2 3" key="1">
    <citation type="submission" date="2017-07" db="EMBL/GenBank/DDBJ databases">
        <title>Genome sequence of the Sordaria macrospora wild type strain R19027.</title>
        <authorList>
            <person name="Nowrousian M."/>
            <person name="Teichert I."/>
            <person name="Kueck U."/>
        </authorList>
    </citation>
    <scope>NUCLEOTIDE SEQUENCE [LARGE SCALE GENOMIC DNA]</scope>
    <source>
        <strain evidence="2 3">R19027</strain>
        <tissue evidence="2">Mycelium</tissue>
    </source>
</reference>
<dbReference type="Proteomes" id="UP000433876">
    <property type="component" value="Unassembled WGS sequence"/>
</dbReference>
<protein>
    <recommendedName>
        <fullName evidence="4">F-box domain-containing protein</fullName>
    </recommendedName>
</protein>
<proteinExistence type="predicted"/>
<evidence type="ECO:0000256" key="1">
    <source>
        <dbReference type="SAM" id="MobiDB-lite"/>
    </source>
</evidence>
<organism evidence="2 3">
    <name type="scientific">Sordaria macrospora</name>
    <dbReference type="NCBI Taxonomy" id="5147"/>
    <lineage>
        <taxon>Eukaryota</taxon>
        <taxon>Fungi</taxon>
        <taxon>Dikarya</taxon>
        <taxon>Ascomycota</taxon>
        <taxon>Pezizomycotina</taxon>
        <taxon>Sordariomycetes</taxon>
        <taxon>Sordariomycetidae</taxon>
        <taxon>Sordariales</taxon>
        <taxon>Sordariaceae</taxon>
        <taxon>Sordaria</taxon>
    </lineage>
</organism>